<accession>A0A813W9C3</accession>
<keyword evidence="4" id="KW-1185">Reference proteome</keyword>
<reference evidence="3" key="1">
    <citation type="submission" date="2021-02" db="EMBL/GenBank/DDBJ databases">
        <authorList>
            <person name="Nowell W R."/>
        </authorList>
    </citation>
    <scope>NUCLEOTIDE SEQUENCE</scope>
    <source>
        <strain evidence="3">Ploen Becks lab</strain>
    </source>
</reference>
<dbReference type="AlphaFoldDB" id="A0A813W9C3"/>
<dbReference type="Proteomes" id="UP000663879">
    <property type="component" value="Unassembled WGS sequence"/>
</dbReference>
<feature type="region of interest" description="Disordered" evidence="2">
    <location>
        <begin position="182"/>
        <end position="204"/>
    </location>
</feature>
<feature type="coiled-coil region" evidence="1">
    <location>
        <begin position="238"/>
        <end position="272"/>
    </location>
</feature>
<feature type="region of interest" description="Disordered" evidence="2">
    <location>
        <begin position="18"/>
        <end position="39"/>
    </location>
</feature>
<evidence type="ECO:0000313" key="3">
    <source>
        <dbReference type="EMBL" id="CAF0851762.1"/>
    </source>
</evidence>
<gene>
    <name evidence="3" type="ORF">OXX778_LOCUS8987</name>
</gene>
<protein>
    <submittedName>
        <fullName evidence="3">Uncharacterized protein</fullName>
    </submittedName>
</protein>
<feature type="compositionally biased region" description="Polar residues" evidence="2">
    <location>
        <begin position="26"/>
        <end position="39"/>
    </location>
</feature>
<evidence type="ECO:0000256" key="1">
    <source>
        <dbReference type="SAM" id="Coils"/>
    </source>
</evidence>
<keyword evidence="1" id="KW-0175">Coiled coil</keyword>
<sequence>MDQNINQRVRRSMFSLVKSEPCQDSPVESTKSTDDSANNVARSTNSQIIKKLELNYDFNYLLKLMNKRKLHLPCPLCQALVVNLTDHLTKTHFIKNINERRNFIDSVRNEFILSEEGVHKLLEFNKALKPFVLLNNKKEDNSNEQNNIDFDLLNSSNSNLEIEAKEIDASFVEENLNSNDTFEQNKSKKRKLSRPIKKPYTETSDSNIDHSIEISDSDESKKVLDKITIIESQLNQALNVLKEFRSSMNEKIDELNNKLTNTSSDLNEIKTSLLMNQMKN</sequence>
<evidence type="ECO:0000313" key="4">
    <source>
        <dbReference type="Proteomes" id="UP000663879"/>
    </source>
</evidence>
<organism evidence="3 4">
    <name type="scientific">Brachionus calyciflorus</name>
    <dbReference type="NCBI Taxonomy" id="104777"/>
    <lineage>
        <taxon>Eukaryota</taxon>
        <taxon>Metazoa</taxon>
        <taxon>Spiralia</taxon>
        <taxon>Gnathifera</taxon>
        <taxon>Rotifera</taxon>
        <taxon>Eurotatoria</taxon>
        <taxon>Monogononta</taxon>
        <taxon>Pseudotrocha</taxon>
        <taxon>Ploima</taxon>
        <taxon>Brachionidae</taxon>
        <taxon>Brachionus</taxon>
    </lineage>
</organism>
<comment type="caution">
    <text evidence="3">The sequence shown here is derived from an EMBL/GenBank/DDBJ whole genome shotgun (WGS) entry which is preliminary data.</text>
</comment>
<feature type="compositionally biased region" description="Basic residues" evidence="2">
    <location>
        <begin position="187"/>
        <end position="197"/>
    </location>
</feature>
<dbReference type="EMBL" id="CAJNOC010001289">
    <property type="protein sequence ID" value="CAF0851762.1"/>
    <property type="molecule type" value="Genomic_DNA"/>
</dbReference>
<evidence type="ECO:0000256" key="2">
    <source>
        <dbReference type="SAM" id="MobiDB-lite"/>
    </source>
</evidence>
<proteinExistence type="predicted"/>
<dbReference type="OrthoDB" id="10548598at2759"/>
<name>A0A813W9C3_9BILA</name>